<name>A0A370U018_9HELO</name>
<keyword evidence="4" id="KW-1185">Reference proteome</keyword>
<dbReference type="InterPro" id="IPR051693">
    <property type="entry name" value="UPF0046_metallophosphoest"/>
</dbReference>
<proteinExistence type="predicted"/>
<dbReference type="PANTHER" id="PTHR12905">
    <property type="entry name" value="METALLOPHOSPHOESTERASE"/>
    <property type="match status" value="1"/>
</dbReference>
<feature type="region of interest" description="Disordered" evidence="1">
    <location>
        <begin position="256"/>
        <end position="276"/>
    </location>
</feature>
<dbReference type="EMBL" id="NPIC01000001">
    <property type="protein sequence ID" value="RDL41107.1"/>
    <property type="molecule type" value="Genomic_DNA"/>
</dbReference>
<organism evidence="3 4">
    <name type="scientific">Venustampulla echinocandica</name>
    <dbReference type="NCBI Taxonomy" id="2656787"/>
    <lineage>
        <taxon>Eukaryota</taxon>
        <taxon>Fungi</taxon>
        <taxon>Dikarya</taxon>
        <taxon>Ascomycota</taxon>
        <taxon>Pezizomycotina</taxon>
        <taxon>Leotiomycetes</taxon>
        <taxon>Helotiales</taxon>
        <taxon>Pleuroascaceae</taxon>
        <taxon>Venustampulla</taxon>
    </lineage>
</organism>
<protein>
    <recommendedName>
        <fullName evidence="2">Calcineurin-like phosphoesterase domain-containing protein</fullName>
    </recommendedName>
</protein>
<dbReference type="SUPFAM" id="SSF56300">
    <property type="entry name" value="Metallo-dependent phosphatases"/>
    <property type="match status" value="1"/>
</dbReference>
<feature type="domain" description="Calcineurin-like phosphoesterase" evidence="2">
    <location>
        <begin position="12"/>
        <end position="212"/>
    </location>
</feature>
<dbReference type="Proteomes" id="UP000254866">
    <property type="component" value="Unassembled WGS sequence"/>
</dbReference>
<gene>
    <name evidence="3" type="ORF">BP5553_01086</name>
</gene>
<dbReference type="GeneID" id="43593935"/>
<evidence type="ECO:0000256" key="1">
    <source>
        <dbReference type="SAM" id="MobiDB-lite"/>
    </source>
</evidence>
<dbReference type="OrthoDB" id="630188at2759"/>
<evidence type="ECO:0000313" key="3">
    <source>
        <dbReference type="EMBL" id="RDL41107.1"/>
    </source>
</evidence>
<evidence type="ECO:0000313" key="4">
    <source>
        <dbReference type="Proteomes" id="UP000254866"/>
    </source>
</evidence>
<sequence length="354" mass="38400">MTGLRSTTRKVRIVCISDTHNAAPGGPFKLPKGDVLIHAGDMTNQGSFAELERTVRWIEEADFQAKIVVAGNHDITLDTNFYARHGESFHNQRPQDPVECQGLLENSPSILWLKHEAATVSLAFPDGLGVRFKIFGSPFSPVDGMWAFGYESDEASKTWDQIPLDSDIVITHTPPMHHLDEKKDIPAAGCEALRTALWRVRPRLAVCGHVHSGRGAKRICWDLGDSNIKYKEASAECWTDPGFNNKKMSLVDLSAKGGSPVQNDGSKGDGNSCGKGSGLSNFGPMVPLPADTRGQGGVPPSALCDLEALSGRMGRQETCIVNAAITATLWANRSGGKKFNKPIVVDIDLPTWEE</sequence>
<dbReference type="Gene3D" id="3.60.21.10">
    <property type="match status" value="1"/>
</dbReference>
<dbReference type="PANTHER" id="PTHR12905:SF16">
    <property type="entry name" value="SER_THR PROTEIN PHOSPHATASE FAMILY PROTEIN (AFU_ORTHOLOGUE AFUA_1G06000)"/>
    <property type="match status" value="1"/>
</dbReference>
<evidence type="ECO:0000259" key="2">
    <source>
        <dbReference type="Pfam" id="PF00149"/>
    </source>
</evidence>
<dbReference type="RefSeq" id="XP_031873763.1">
    <property type="nucleotide sequence ID" value="XM_032009709.1"/>
</dbReference>
<dbReference type="CDD" id="cd07379">
    <property type="entry name" value="MPP_239FB"/>
    <property type="match status" value="1"/>
</dbReference>
<accession>A0A370U018</accession>
<dbReference type="AlphaFoldDB" id="A0A370U018"/>
<comment type="caution">
    <text evidence="3">The sequence shown here is derived from an EMBL/GenBank/DDBJ whole genome shotgun (WGS) entry which is preliminary data.</text>
</comment>
<dbReference type="Pfam" id="PF00149">
    <property type="entry name" value="Metallophos"/>
    <property type="match status" value="1"/>
</dbReference>
<dbReference type="InterPro" id="IPR004843">
    <property type="entry name" value="Calcineurin-like_PHP"/>
</dbReference>
<dbReference type="GO" id="GO:0016787">
    <property type="term" value="F:hydrolase activity"/>
    <property type="evidence" value="ECO:0007669"/>
    <property type="project" value="InterPro"/>
</dbReference>
<reference evidence="3 4" key="1">
    <citation type="journal article" date="2018" name="IMA Fungus">
        <title>IMA Genome-F 9: Draft genome sequence of Annulohypoxylon stygium, Aspergillus mulundensis, Berkeleyomyces basicola (syn. Thielaviopsis basicola), Ceratocystis smalleyi, two Cercospora beticola strains, Coleophoma cylindrospora, Fusarium fracticaudum, Phialophora cf. hyalina, and Morchella septimelata.</title>
        <authorList>
            <person name="Wingfield B.D."/>
            <person name="Bills G.F."/>
            <person name="Dong Y."/>
            <person name="Huang W."/>
            <person name="Nel W.J."/>
            <person name="Swalarsk-Parry B.S."/>
            <person name="Vaghefi N."/>
            <person name="Wilken P.M."/>
            <person name="An Z."/>
            <person name="de Beer Z.W."/>
            <person name="De Vos L."/>
            <person name="Chen L."/>
            <person name="Duong T.A."/>
            <person name="Gao Y."/>
            <person name="Hammerbacher A."/>
            <person name="Kikkert J.R."/>
            <person name="Li Y."/>
            <person name="Li H."/>
            <person name="Li K."/>
            <person name="Li Q."/>
            <person name="Liu X."/>
            <person name="Ma X."/>
            <person name="Naidoo K."/>
            <person name="Pethybridge S.J."/>
            <person name="Sun J."/>
            <person name="Steenkamp E.T."/>
            <person name="van der Nest M.A."/>
            <person name="van Wyk S."/>
            <person name="Wingfield M.J."/>
            <person name="Xiong C."/>
            <person name="Yue Q."/>
            <person name="Zhang X."/>
        </authorList>
    </citation>
    <scope>NUCLEOTIDE SEQUENCE [LARGE SCALE GENOMIC DNA]</scope>
    <source>
        <strain evidence="3 4">BP 5553</strain>
    </source>
</reference>
<dbReference type="InterPro" id="IPR029052">
    <property type="entry name" value="Metallo-depent_PP-like"/>
</dbReference>